<comment type="caution">
    <text evidence="1">The sequence shown here is derived from an EMBL/GenBank/DDBJ whole genome shotgun (WGS) entry which is preliminary data.</text>
</comment>
<keyword evidence="2" id="KW-1185">Reference proteome</keyword>
<dbReference type="EMBL" id="JAOWLA010000012">
    <property type="protein sequence ID" value="MCV2865796.1"/>
    <property type="molecule type" value="Genomic_DNA"/>
</dbReference>
<dbReference type="RefSeq" id="WP_263722321.1">
    <property type="nucleotide sequence ID" value="NZ_JAOWLA010000012.1"/>
</dbReference>
<gene>
    <name evidence="1" type="ORF">OE647_13775</name>
</gene>
<reference evidence="1 2" key="1">
    <citation type="submission" date="2022-10" db="EMBL/GenBank/DDBJ databases">
        <title>Defluviimonas sp. nov., isolated from ocean surface water.</title>
        <authorList>
            <person name="He W."/>
            <person name="Wang L."/>
            <person name="Zhang D.-F."/>
        </authorList>
    </citation>
    <scope>NUCLEOTIDE SEQUENCE [LARGE SCALE GENOMIC DNA]</scope>
    <source>
        <strain evidence="1 2">WL0075</strain>
    </source>
</reference>
<sequence>MGVVDDLGDDLARQTLEAMEEIGDDRFYYEVAKVVGASSPTLQEAFLTSMRIRLAAARGQKFVEETLRIKRGAGKAPVAPPDTTAH</sequence>
<name>A0ABT2Z3Y3_9RHOB</name>
<protein>
    <submittedName>
        <fullName evidence="1">Uncharacterized protein</fullName>
    </submittedName>
</protein>
<organism evidence="1 2">
    <name type="scientific">Albidovulum sediminicola</name>
    <dbReference type="NCBI Taxonomy" id="2984331"/>
    <lineage>
        <taxon>Bacteria</taxon>
        <taxon>Pseudomonadati</taxon>
        <taxon>Pseudomonadota</taxon>
        <taxon>Alphaproteobacteria</taxon>
        <taxon>Rhodobacterales</taxon>
        <taxon>Paracoccaceae</taxon>
        <taxon>Albidovulum</taxon>
    </lineage>
</organism>
<accession>A0ABT2Z3Y3</accession>
<proteinExistence type="predicted"/>
<dbReference type="Proteomes" id="UP001652503">
    <property type="component" value="Unassembled WGS sequence"/>
</dbReference>
<evidence type="ECO:0000313" key="1">
    <source>
        <dbReference type="EMBL" id="MCV2865796.1"/>
    </source>
</evidence>
<evidence type="ECO:0000313" key="2">
    <source>
        <dbReference type="Proteomes" id="UP001652503"/>
    </source>
</evidence>